<dbReference type="EMBL" id="QJNS01000051">
    <property type="protein sequence ID" value="RYO90733.1"/>
    <property type="molecule type" value="Genomic_DNA"/>
</dbReference>
<keyword evidence="3" id="KW-0732">Signal</keyword>
<reference evidence="6 7" key="1">
    <citation type="submission" date="2018-06" db="EMBL/GenBank/DDBJ databases">
        <title>Complete Genomes of Monosporascus.</title>
        <authorList>
            <person name="Robinson A.J."/>
            <person name="Natvig D.O."/>
        </authorList>
    </citation>
    <scope>NUCLEOTIDE SEQUENCE [LARGE SCALE GENOMIC DNA]</scope>
    <source>
        <strain evidence="6 7">CBS 609.92</strain>
    </source>
</reference>
<protein>
    <recommendedName>
        <fullName evidence="8">Serine carboxypeptidase S28</fullName>
    </recommendedName>
</protein>
<dbReference type="Gene3D" id="3.40.50.1820">
    <property type="entry name" value="alpha/beta hydrolase"/>
    <property type="match status" value="2"/>
</dbReference>
<dbReference type="PANTHER" id="PTHR11010">
    <property type="entry name" value="PROTEASE S28 PRO-X CARBOXYPEPTIDASE-RELATED"/>
    <property type="match status" value="1"/>
</dbReference>
<dbReference type="PANTHER" id="PTHR11010:SF23">
    <property type="entry name" value="SERINE PEPTIDASE"/>
    <property type="match status" value="1"/>
</dbReference>
<evidence type="ECO:0008006" key="8">
    <source>
        <dbReference type="Google" id="ProtNLM"/>
    </source>
</evidence>
<gene>
    <name evidence="6" type="ORF">DL762_002535</name>
</gene>
<name>A0ABY0HGC7_9PEZI</name>
<accession>A0ABY0HGC7</accession>
<dbReference type="Pfam" id="PF05577">
    <property type="entry name" value="Peptidase_S28"/>
    <property type="match status" value="1"/>
</dbReference>
<organism evidence="6 7">
    <name type="scientific">Monosporascus cannonballus</name>
    <dbReference type="NCBI Taxonomy" id="155416"/>
    <lineage>
        <taxon>Eukaryota</taxon>
        <taxon>Fungi</taxon>
        <taxon>Dikarya</taxon>
        <taxon>Ascomycota</taxon>
        <taxon>Pezizomycotina</taxon>
        <taxon>Sordariomycetes</taxon>
        <taxon>Xylariomycetidae</taxon>
        <taxon>Xylariales</taxon>
        <taxon>Xylariales incertae sedis</taxon>
        <taxon>Monosporascus</taxon>
    </lineage>
</organism>
<dbReference type="Proteomes" id="UP000294003">
    <property type="component" value="Unassembled WGS sequence"/>
</dbReference>
<evidence type="ECO:0000256" key="4">
    <source>
        <dbReference type="ARBA" id="ARBA00022801"/>
    </source>
</evidence>
<sequence>MLRLQITCYLMNVKMGLSVLQTILLFLVTLGISNVLALTPPPPLPPPDEVDENVTAALADVSQPETGIAYFEQYIDHENPEFGTFSQTYWYNATYWKGPGSPIILFTPGEVAAAGYTGYLTDAAITGLIAKEVGGAVLLVEHRYWGNSTPYVEQTTKNLRFLNLDQSVADFVHFARTAKLPFDQNGTSNAENAPWIWSGGSYSGALGAWVESLAPGTFWATHSSSGPVQAIYDYWQYFYPIQDEFADSGLQGMPKNCSSDFSAIIDYVDRVFLHGSRKQKDDLKQLFGLQDVRHGDDAAAAISAPIWAWQSIQLYSGYSKFYQMCDAIEGVSPSTTVAEFSKRGVGLKKALPNYAKWYTTSYLPGLCASYGYEDWQDKNSVLCLDTYNASSPMFTDWTESNAFFRTWVWMTCNDPFFYYQTGAPWGRPTVFSRLADAQYYQRQCELFFPRQGPYTYASNRGKTAAALNAHTKGWHLYDTKRLMWVNGEFDPWRSASMASVFRTGGPVPSTPQAPSIVIPGARHCNDLRVNNAVNEDVKKTQEAIIKQMAKWANEFYGPGRGRRHLPLTDAKVR</sequence>
<keyword evidence="4" id="KW-0378">Hydrolase</keyword>
<dbReference type="InterPro" id="IPR029058">
    <property type="entry name" value="AB_hydrolase_fold"/>
</dbReference>
<comment type="caution">
    <text evidence="6">The sequence shown here is derived from an EMBL/GenBank/DDBJ whole genome shotgun (WGS) entry which is preliminary data.</text>
</comment>
<dbReference type="SUPFAM" id="SSF53474">
    <property type="entry name" value="alpha/beta-Hydrolases"/>
    <property type="match status" value="1"/>
</dbReference>
<evidence type="ECO:0000313" key="7">
    <source>
        <dbReference type="Proteomes" id="UP000294003"/>
    </source>
</evidence>
<evidence type="ECO:0000256" key="3">
    <source>
        <dbReference type="ARBA" id="ARBA00022729"/>
    </source>
</evidence>
<evidence type="ECO:0000256" key="5">
    <source>
        <dbReference type="ARBA" id="ARBA00023180"/>
    </source>
</evidence>
<dbReference type="InterPro" id="IPR008758">
    <property type="entry name" value="Peptidase_S28"/>
</dbReference>
<evidence type="ECO:0000313" key="6">
    <source>
        <dbReference type="EMBL" id="RYO90733.1"/>
    </source>
</evidence>
<keyword evidence="5" id="KW-0325">Glycoprotein</keyword>
<evidence type="ECO:0000256" key="1">
    <source>
        <dbReference type="ARBA" id="ARBA00011079"/>
    </source>
</evidence>
<comment type="similarity">
    <text evidence="1">Belongs to the peptidase S28 family.</text>
</comment>
<keyword evidence="7" id="KW-1185">Reference proteome</keyword>
<keyword evidence="2" id="KW-0645">Protease</keyword>
<evidence type="ECO:0000256" key="2">
    <source>
        <dbReference type="ARBA" id="ARBA00022670"/>
    </source>
</evidence>
<proteinExistence type="inferred from homology"/>